<name>S5AFB9_9ALTE</name>
<dbReference type="Pfam" id="PF00144">
    <property type="entry name" value="Beta-lactamase"/>
    <property type="match status" value="1"/>
</dbReference>
<dbReference type="Gene3D" id="3.40.710.10">
    <property type="entry name" value="DD-peptidase/beta-lactamase superfamily"/>
    <property type="match status" value="1"/>
</dbReference>
<feature type="domain" description="Beta-lactamase-related" evidence="1">
    <location>
        <begin position="418"/>
        <end position="747"/>
    </location>
</feature>
<dbReference type="InterPro" id="IPR012338">
    <property type="entry name" value="Beta-lactam/transpept-like"/>
</dbReference>
<dbReference type="InterPro" id="IPR001466">
    <property type="entry name" value="Beta-lactam-related"/>
</dbReference>
<dbReference type="SUPFAM" id="SSF48452">
    <property type="entry name" value="TPR-like"/>
    <property type="match status" value="1"/>
</dbReference>
<evidence type="ECO:0000313" key="3">
    <source>
        <dbReference type="Proteomes" id="UP000014909"/>
    </source>
</evidence>
<evidence type="ECO:0000259" key="1">
    <source>
        <dbReference type="Pfam" id="PF00144"/>
    </source>
</evidence>
<dbReference type="InterPro" id="IPR011990">
    <property type="entry name" value="TPR-like_helical_dom_sf"/>
</dbReference>
<organism evidence="2 3">
    <name type="scientific">Alteromonas mediterranea 615</name>
    <dbReference type="NCBI Taxonomy" id="1300253"/>
    <lineage>
        <taxon>Bacteria</taxon>
        <taxon>Pseudomonadati</taxon>
        <taxon>Pseudomonadota</taxon>
        <taxon>Gammaproteobacteria</taxon>
        <taxon>Alteromonadales</taxon>
        <taxon>Alteromonadaceae</taxon>
        <taxon>Alteromonas/Salinimonas group</taxon>
        <taxon>Alteromonas</taxon>
    </lineage>
</organism>
<dbReference type="PANTHER" id="PTHR46825">
    <property type="entry name" value="D-ALANYL-D-ALANINE-CARBOXYPEPTIDASE/ENDOPEPTIDASE AMPH"/>
    <property type="match status" value="1"/>
</dbReference>
<dbReference type="SUPFAM" id="SSF56601">
    <property type="entry name" value="beta-lactamase/transpeptidase-like"/>
    <property type="match status" value="1"/>
</dbReference>
<dbReference type="InterPro" id="IPR000801">
    <property type="entry name" value="Esterase-like"/>
</dbReference>
<evidence type="ECO:0000313" key="2">
    <source>
        <dbReference type="EMBL" id="AGP78812.1"/>
    </source>
</evidence>
<dbReference type="KEGG" id="amh:I633_15150"/>
<accession>S5AFB9</accession>
<dbReference type="AlphaFoldDB" id="S5AFB9"/>
<dbReference type="BioCyc" id="AMAC1300253:G12YX-2444-MONOMER"/>
<gene>
    <name evidence="2" type="ORF">I633_15150</name>
</gene>
<proteinExistence type="predicted"/>
<dbReference type="PANTHER" id="PTHR46825:SF12">
    <property type="entry name" value="PENICILLIN-BINDING PROTEIN 4"/>
    <property type="match status" value="1"/>
</dbReference>
<dbReference type="InterPro" id="IPR050491">
    <property type="entry name" value="AmpC-like"/>
</dbReference>
<dbReference type="PATRIC" id="fig|1300253.3.peg.3168"/>
<dbReference type="HOGENOM" id="CLU_333620_0_0_6"/>
<sequence length="856" mass="94697">MYQKLACVFIGAIFTLSLSFHVNAKVRGEAVITTITSEVLNESRELLIHLPNNYSRYKDTTYPVLYLLDGQRNFAHTVGTLDLLNQSGMAQEMIIIGITNTERTRNFTPTYDESYNQWGISGGADDFLDFLEKELKPYVNANYRTNNYAIISGHSLSALFTVYALQERPELFQAYFAFSPSLWWHEEVIFPEAKAFYASDSDLNKYLYINMGNEDGNMLSAYERYVELLNSSERKGFTFDTELDTSESHNTTALAGMSLALQKQLNSLRPTGAIIQEGIPAVEQYYKDLSAKYAFEAKPEYKAVNHAGYAALNKQDFDSAIAIFKKNVARFPNKSDAYDSLADGYEANGELTTALEMREKALAMSYKENVENGAFKTRLANLRKKIAEGEESKEANLLKTGLTERIRIEGQEVDYQSLEQRQAHYDVPGVSVAFMRNGQLAWTMQSGVKDLTTELAVDENTVFQAGSISKPAFAAVLMKYRQDNPLDLDAEVNTLLTSWQLPEHEWTGQDVVSLRRLLSHTAGTTVHGFPGYAAGEPVPTLQQVLEGVAPSNTDAVVVDIQPGTQMRYSGGGTTLAQLTLQDVANEPLPTMSQRLLFKPLGMTRSGFDQPISKNLSNNMATPYDGNGATIKGGAHTYATLAAAGMWSTPSDMLKLASGVRSAYLGQKTDWISQNTAKEMLTNNTPSIEPPNVGIGFFINMSDDGEILGFGHGGADAGFMSQLYLELDTGNGYAIMTNGNNGTQLIRELEIRLKEALDVGYSEAEVKKLVPISQKELSKYIGTYVVTNPVNVDVVLEKKVNGFVLNALPYVENEEYFHEGDGLFFAKNGSSVRFEMDDKSGLVKALLMDGNIRGVRE</sequence>
<dbReference type="Proteomes" id="UP000014909">
    <property type="component" value="Chromosome"/>
</dbReference>
<dbReference type="InterPro" id="IPR029058">
    <property type="entry name" value="AB_hydrolase_fold"/>
</dbReference>
<reference evidence="2 3" key="1">
    <citation type="journal article" date="2013" name="Genome Biol. Evol.">
        <title>Genomic Diversity of "Deep Ecotype" Alteromonas macleodii Isolates: Evidence for Pan-Mediterranean Clonal Frames.</title>
        <authorList>
            <person name="Lopez-Perez M."/>
            <person name="Gonzaga A."/>
            <person name="Rodriguez-Valera F."/>
        </authorList>
    </citation>
    <scope>NUCLEOTIDE SEQUENCE [LARGE SCALE GENOMIC DNA]</scope>
    <source>
        <strain evidence="3">'English Channel 615'</strain>
    </source>
</reference>
<dbReference type="Pfam" id="PF00756">
    <property type="entry name" value="Esterase"/>
    <property type="match status" value="1"/>
</dbReference>
<protein>
    <submittedName>
        <fullName evidence="2">Putative non-ribosomal peptide synthetase</fullName>
    </submittedName>
</protein>
<dbReference type="Gene3D" id="3.40.50.1820">
    <property type="entry name" value="alpha/beta hydrolase"/>
    <property type="match status" value="1"/>
</dbReference>
<dbReference type="SUPFAM" id="SSF53474">
    <property type="entry name" value="alpha/beta-Hydrolases"/>
    <property type="match status" value="1"/>
</dbReference>
<dbReference type="EMBL" id="CP004846">
    <property type="protein sequence ID" value="AGP78812.1"/>
    <property type="molecule type" value="Genomic_DNA"/>
</dbReference>